<dbReference type="AlphaFoldDB" id="E2Z9P3"/>
<organism evidence="2 3">
    <name type="scientific">Megasphaera micronuciformis F0359</name>
    <dbReference type="NCBI Taxonomy" id="706434"/>
    <lineage>
        <taxon>Bacteria</taxon>
        <taxon>Bacillati</taxon>
        <taxon>Bacillota</taxon>
        <taxon>Negativicutes</taxon>
        <taxon>Veillonellales</taxon>
        <taxon>Veillonellaceae</taxon>
        <taxon>Megasphaera</taxon>
    </lineage>
</organism>
<evidence type="ECO:0000313" key="3">
    <source>
        <dbReference type="Proteomes" id="UP000003195"/>
    </source>
</evidence>
<comment type="caution">
    <text evidence="2">The sequence shown here is derived from an EMBL/GenBank/DDBJ whole genome shotgun (WGS) entry which is preliminary data.</text>
</comment>
<keyword evidence="3" id="KW-1185">Reference proteome</keyword>
<dbReference type="SMART" id="SM00382">
    <property type="entry name" value="AAA"/>
    <property type="match status" value="1"/>
</dbReference>
<accession>E2Z9P3</accession>
<feature type="domain" description="AAA+ ATPase" evidence="1">
    <location>
        <begin position="29"/>
        <end position="165"/>
    </location>
</feature>
<dbReference type="Gene3D" id="3.40.50.300">
    <property type="entry name" value="P-loop containing nucleotide triphosphate hydrolases"/>
    <property type="match status" value="1"/>
</dbReference>
<name>E2Z9P3_9FIRM</name>
<dbReference type="SUPFAM" id="SSF52540">
    <property type="entry name" value="P-loop containing nucleoside triphosphate hydrolases"/>
    <property type="match status" value="1"/>
</dbReference>
<dbReference type="InterPro" id="IPR027417">
    <property type="entry name" value="P-loop_NTPase"/>
</dbReference>
<dbReference type="EMBL" id="AECS01000003">
    <property type="protein sequence ID" value="EFQ05069.1"/>
    <property type="molecule type" value="Genomic_DNA"/>
</dbReference>
<dbReference type="OrthoDB" id="9810148at2"/>
<dbReference type="PANTHER" id="PTHR11669">
    <property type="entry name" value="REPLICATION FACTOR C / DNA POLYMERASE III GAMMA-TAU SUBUNIT"/>
    <property type="match status" value="1"/>
</dbReference>
<dbReference type="PANTHER" id="PTHR11669:SF8">
    <property type="entry name" value="DNA POLYMERASE III SUBUNIT DELTA"/>
    <property type="match status" value="1"/>
</dbReference>
<dbReference type="GO" id="GO:0006261">
    <property type="term" value="P:DNA-templated DNA replication"/>
    <property type="evidence" value="ECO:0007669"/>
    <property type="project" value="TreeGrafter"/>
</dbReference>
<dbReference type="HOGENOM" id="CLU_006229_4_0_9"/>
<dbReference type="InterPro" id="IPR003593">
    <property type="entry name" value="AAA+_ATPase"/>
</dbReference>
<reference evidence="2 3" key="1">
    <citation type="submission" date="2010-08" db="EMBL/GenBank/DDBJ databases">
        <authorList>
            <person name="Weinstock G."/>
            <person name="Sodergren E."/>
            <person name="Clifton S."/>
            <person name="Fulton L."/>
            <person name="Fulton B."/>
            <person name="Courtney L."/>
            <person name="Fronick C."/>
            <person name="Harrison M."/>
            <person name="Strong C."/>
            <person name="Farmer C."/>
            <person name="Delahaunty K."/>
            <person name="Markovic C."/>
            <person name="Hall O."/>
            <person name="Minx P."/>
            <person name="Tomlinson C."/>
            <person name="Mitreva M."/>
            <person name="Hou S."/>
            <person name="Chen J."/>
            <person name="Wollam A."/>
            <person name="Pepin K.H."/>
            <person name="Johnson M."/>
            <person name="Bhonagiri V."/>
            <person name="Zhang X."/>
            <person name="Suruliraj S."/>
            <person name="Warren W."/>
            <person name="Chinwalla A."/>
            <person name="Mardis E.R."/>
            <person name="Wilson R.K."/>
        </authorList>
    </citation>
    <scope>NUCLEOTIDE SEQUENCE [LARGE SCALE GENOMIC DNA]</scope>
    <source>
        <strain evidence="2 3">F0359</strain>
    </source>
</reference>
<dbReference type="STRING" id="706434.HMPREF9429_00147"/>
<gene>
    <name evidence="2" type="ORF">HMPREF9429_00147</name>
</gene>
<dbReference type="eggNOG" id="COG0470">
    <property type="taxonomic scope" value="Bacteria"/>
</dbReference>
<dbReference type="Proteomes" id="UP000003195">
    <property type="component" value="Unassembled WGS sequence"/>
</dbReference>
<protein>
    <submittedName>
        <fullName evidence="2">DNA polymerase III, delta prime subunit family protein</fullName>
    </submittedName>
</protein>
<evidence type="ECO:0000259" key="1">
    <source>
        <dbReference type="SMART" id="SM00382"/>
    </source>
</evidence>
<dbReference type="Pfam" id="PF13177">
    <property type="entry name" value="DNA_pol3_delta2"/>
    <property type="match status" value="1"/>
</dbReference>
<sequence length="330" mass="37149">MADRAFFDELIGHEQLKKRWIHLIEEGRVPHASIFSGPAGTGKTVAAVALASALVGRKVLQHIDFSAPDSMIHDGEDVFYIGPEKSMLKTAQFRDLQEIISLRGSAQDIRVFIIDHVETMNAEFANRMLKTLEEPAEGIVFILITDKPAALLPTVVSRCVMFRFDSVGTDELTAALKTRYKGDEGLCEEAAFYSGGNVKAALDYLHARSSFAPERAFYFLKTVKESPVPFAEWSAYTVSFHESESVEVMQFILRILRDLLLLRVGVSIEKIQLKRYASELSVIVLQWPEDEIQQGIKVVEEGLEGVSRYVNIHLIWDYICLTFLQGRGLY</sequence>
<dbReference type="RefSeq" id="WP_006940875.1">
    <property type="nucleotide sequence ID" value="NZ_GL538177.1"/>
</dbReference>
<evidence type="ECO:0000313" key="2">
    <source>
        <dbReference type="EMBL" id="EFQ05069.1"/>
    </source>
</evidence>
<proteinExistence type="predicted"/>
<dbReference type="InterPro" id="IPR050238">
    <property type="entry name" value="DNA_Rep/Repair_Clamp_Loader"/>
</dbReference>